<evidence type="ECO:0000313" key="17">
    <source>
        <dbReference type="Proteomes" id="UP001150266"/>
    </source>
</evidence>
<dbReference type="InterPro" id="IPR050364">
    <property type="entry name" value="Cytochrome_P450_fung"/>
</dbReference>
<dbReference type="PROSITE" id="PS00086">
    <property type="entry name" value="CYTOCHROME_P450"/>
    <property type="match status" value="1"/>
</dbReference>
<dbReference type="OrthoDB" id="2789670at2759"/>
<evidence type="ECO:0000256" key="1">
    <source>
        <dbReference type="ARBA" id="ARBA00001971"/>
    </source>
</evidence>
<evidence type="ECO:0000256" key="10">
    <source>
        <dbReference type="ARBA" id="ARBA00023004"/>
    </source>
</evidence>
<evidence type="ECO:0000256" key="6">
    <source>
        <dbReference type="ARBA" id="ARBA00022692"/>
    </source>
</evidence>
<dbReference type="GO" id="GO:0005506">
    <property type="term" value="F:iron ion binding"/>
    <property type="evidence" value="ECO:0007669"/>
    <property type="project" value="InterPro"/>
</dbReference>
<dbReference type="InterPro" id="IPR001128">
    <property type="entry name" value="Cyt_P450"/>
</dbReference>
<keyword evidence="8 15" id="KW-1133">Transmembrane helix</keyword>
<dbReference type="PANTHER" id="PTHR46300:SF2">
    <property type="entry name" value="CYTOCHROME P450 MONOOXYGENASE ALNH-RELATED"/>
    <property type="match status" value="1"/>
</dbReference>
<dbReference type="PANTHER" id="PTHR46300">
    <property type="entry name" value="P450, PUTATIVE (EUROFUNG)-RELATED-RELATED"/>
    <property type="match status" value="1"/>
</dbReference>
<dbReference type="InterPro" id="IPR036396">
    <property type="entry name" value="Cyt_P450_sf"/>
</dbReference>
<comment type="subcellular location">
    <subcellularLocation>
        <location evidence="2">Membrane</location>
        <topology evidence="2">Single-pass membrane protein</topology>
    </subcellularLocation>
</comment>
<comment type="caution">
    <text evidence="16">The sequence shown here is derived from an EMBL/GenBank/DDBJ whole genome shotgun (WGS) entry which is preliminary data.</text>
</comment>
<comment type="pathway">
    <text evidence="3">Secondary metabolite biosynthesis.</text>
</comment>
<dbReference type="SUPFAM" id="SSF48264">
    <property type="entry name" value="Cytochrome P450"/>
    <property type="match status" value="1"/>
</dbReference>
<evidence type="ECO:0000256" key="4">
    <source>
        <dbReference type="ARBA" id="ARBA00010617"/>
    </source>
</evidence>
<evidence type="ECO:0000256" key="2">
    <source>
        <dbReference type="ARBA" id="ARBA00004167"/>
    </source>
</evidence>
<evidence type="ECO:0000256" key="7">
    <source>
        <dbReference type="ARBA" id="ARBA00022723"/>
    </source>
</evidence>
<dbReference type="EMBL" id="JAOTPV010000003">
    <property type="protein sequence ID" value="KAJ4485417.1"/>
    <property type="molecule type" value="Genomic_DNA"/>
</dbReference>
<evidence type="ECO:0000256" key="8">
    <source>
        <dbReference type="ARBA" id="ARBA00022989"/>
    </source>
</evidence>
<dbReference type="InterPro" id="IPR017972">
    <property type="entry name" value="Cyt_P450_CS"/>
</dbReference>
<evidence type="ECO:0000256" key="3">
    <source>
        <dbReference type="ARBA" id="ARBA00005179"/>
    </source>
</evidence>
<keyword evidence="10 14" id="KW-0408">Iron</keyword>
<organism evidence="16 17">
    <name type="scientific">Lentinula aciculospora</name>
    <dbReference type="NCBI Taxonomy" id="153920"/>
    <lineage>
        <taxon>Eukaryota</taxon>
        <taxon>Fungi</taxon>
        <taxon>Dikarya</taxon>
        <taxon>Basidiomycota</taxon>
        <taxon>Agaricomycotina</taxon>
        <taxon>Agaricomycetes</taxon>
        <taxon>Agaricomycetidae</taxon>
        <taxon>Agaricales</taxon>
        <taxon>Marasmiineae</taxon>
        <taxon>Omphalotaceae</taxon>
        <taxon>Lentinula</taxon>
    </lineage>
</organism>
<keyword evidence="6 15" id="KW-0812">Transmembrane</keyword>
<dbReference type="Pfam" id="PF00067">
    <property type="entry name" value="p450"/>
    <property type="match status" value="1"/>
</dbReference>
<dbReference type="Proteomes" id="UP001150266">
    <property type="component" value="Unassembled WGS sequence"/>
</dbReference>
<protein>
    <submittedName>
        <fullName evidence="16">Cytochrome P450</fullName>
    </submittedName>
</protein>
<evidence type="ECO:0000256" key="11">
    <source>
        <dbReference type="ARBA" id="ARBA00023033"/>
    </source>
</evidence>
<evidence type="ECO:0000256" key="15">
    <source>
        <dbReference type="SAM" id="Phobius"/>
    </source>
</evidence>
<evidence type="ECO:0000256" key="5">
    <source>
        <dbReference type="ARBA" id="ARBA00022617"/>
    </source>
</evidence>
<comment type="cofactor">
    <cofactor evidence="1 14">
        <name>heme</name>
        <dbReference type="ChEBI" id="CHEBI:30413"/>
    </cofactor>
</comment>
<evidence type="ECO:0000256" key="14">
    <source>
        <dbReference type="PIRSR" id="PIRSR602401-1"/>
    </source>
</evidence>
<gene>
    <name evidence="16" type="ORF">J3R30DRAFT_3401224</name>
</gene>
<proteinExistence type="inferred from homology"/>
<accession>A0A9W9DU24</accession>
<name>A0A9W9DU24_9AGAR</name>
<keyword evidence="9" id="KW-0560">Oxidoreductase</keyword>
<sequence>MTYTSCTSFGMALFALASTYLVFLYRRRLQKPDVSLLYPPGPPLSDMPTFNAWVKFREWGKEYGELVYVREGNILIINHFRVANDLLEKRAHKYSDRVVNPMMELCGVKYFFSLSATINRFYPFQYAKIHQYLRNLSTSPDKFMQHTLRLSQAIILSSLYGIDIDPEDRLARMATESLDIIGQTQTVGAFPTLRRFPWLRYMPSWFPGCAFQEVATQCLEKVKTMDTIPYNMAIENRGLGTSIIAELAAQNEGNPNGIEAVKKMGIISYVGKAVLADPQQIHSFLLVMTLNPDVQTKGQTEIDRVIGQNRLPTFTDRPSLPYVEAIYRELMRLHPPIPNGVSHASIEDDFYRGYHIPKGCTIIPNIWAMNRDEEVYSEPEKFMPERFLDSPAGPFTSINDIHSFGFGRRVCAGRFMADNTVWLAIASVLATLTLGKAKDDEGKEIDILGEYTDGMFRHTLQDIPSENAPIGRYEVAIFWVNHPHMSLPIEMKIKSKTNLPNEQLEFVPLHILWKAVLHQCSARIPVALMDGCLASGRSAIRPTIYRVEKVISAICDISQSRSIWKKTSLTTMLLLLAREIRDHIYDELLLDSNDDHTKNSDQMTRRITVQWTRPTWDQLPLSRGTCFGLIYSCRQIYSEVLEFIERHGGVSFKLALSVSKLPHERLEQILPRWNQFALLQYPKSFQSLAQPSTNSKCRNFHFTFEIQSEQKFWWLGSGGPAFLARNLFSMFAEFLLHGPLGLHRSLPADSDLGNMWDIDTLVVDVVGGGTSFTEMDSGRLCTVPDEVLEDSQRQIAMYLDRVCCSGSLAKRVRLVKLSVDGKIKREWLIDQGKSLTVKIREEWAVYGWVIEKKEKPSKLATYETNRATWKHGRAGTVEYYKDSRGRSGDGQYPVVIELRLYVAIASSDAASQY</sequence>
<dbReference type="CDD" id="cd11065">
    <property type="entry name" value="CYP64-like"/>
    <property type="match status" value="1"/>
</dbReference>
<keyword evidence="13" id="KW-0325">Glycoprotein</keyword>
<reference evidence="16" key="1">
    <citation type="submission" date="2022-08" db="EMBL/GenBank/DDBJ databases">
        <title>A Global Phylogenomic Analysis of the Shiitake Genus Lentinula.</title>
        <authorList>
            <consortium name="DOE Joint Genome Institute"/>
            <person name="Sierra-Patev S."/>
            <person name="Min B."/>
            <person name="Naranjo-Ortiz M."/>
            <person name="Looney B."/>
            <person name="Konkel Z."/>
            <person name="Slot J.C."/>
            <person name="Sakamoto Y."/>
            <person name="Steenwyk J.L."/>
            <person name="Rokas A."/>
            <person name="Carro J."/>
            <person name="Camarero S."/>
            <person name="Ferreira P."/>
            <person name="Molpeceres G."/>
            <person name="Ruiz-Duenas F.J."/>
            <person name="Serrano A."/>
            <person name="Henrissat B."/>
            <person name="Drula E."/>
            <person name="Hughes K.W."/>
            <person name="Mata J.L."/>
            <person name="Ishikawa N.K."/>
            <person name="Vargas-Isla R."/>
            <person name="Ushijima S."/>
            <person name="Smith C.A."/>
            <person name="Ahrendt S."/>
            <person name="Andreopoulos W."/>
            <person name="He G."/>
            <person name="Labutti K."/>
            <person name="Lipzen A."/>
            <person name="Ng V."/>
            <person name="Riley R."/>
            <person name="Sandor L."/>
            <person name="Barry K."/>
            <person name="Martinez A.T."/>
            <person name="Xiao Y."/>
            <person name="Gibbons J.G."/>
            <person name="Terashima K."/>
            <person name="Grigoriev I.V."/>
            <person name="Hibbett D.S."/>
        </authorList>
    </citation>
    <scope>NUCLEOTIDE SEQUENCE</scope>
    <source>
        <strain evidence="16">JLM2183</strain>
    </source>
</reference>
<evidence type="ECO:0000313" key="16">
    <source>
        <dbReference type="EMBL" id="KAJ4485417.1"/>
    </source>
</evidence>
<dbReference type="InterPro" id="IPR002401">
    <property type="entry name" value="Cyt_P450_E_grp-I"/>
</dbReference>
<keyword evidence="12 15" id="KW-0472">Membrane</keyword>
<dbReference type="GO" id="GO:0016705">
    <property type="term" value="F:oxidoreductase activity, acting on paired donors, with incorporation or reduction of molecular oxygen"/>
    <property type="evidence" value="ECO:0007669"/>
    <property type="project" value="InterPro"/>
</dbReference>
<dbReference type="GO" id="GO:0020037">
    <property type="term" value="F:heme binding"/>
    <property type="evidence" value="ECO:0007669"/>
    <property type="project" value="InterPro"/>
</dbReference>
<feature type="transmembrane region" description="Helical" evidence="15">
    <location>
        <begin position="6"/>
        <end position="25"/>
    </location>
</feature>
<dbReference type="PRINTS" id="PR00463">
    <property type="entry name" value="EP450I"/>
</dbReference>
<comment type="similarity">
    <text evidence="4">Belongs to the cytochrome P450 family.</text>
</comment>
<keyword evidence="11" id="KW-0503">Monooxygenase</keyword>
<dbReference type="GO" id="GO:0004497">
    <property type="term" value="F:monooxygenase activity"/>
    <property type="evidence" value="ECO:0007669"/>
    <property type="project" value="UniProtKB-KW"/>
</dbReference>
<keyword evidence="17" id="KW-1185">Reference proteome</keyword>
<keyword evidence="5 14" id="KW-0349">Heme</keyword>
<evidence type="ECO:0000256" key="13">
    <source>
        <dbReference type="ARBA" id="ARBA00023180"/>
    </source>
</evidence>
<dbReference type="Gene3D" id="1.10.630.10">
    <property type="entry name" value="Cytochrome P450"/>
    <property type="match status" value="1"/>
</dbReference>
<evidence type="ECO:0000256" key="12">
    <source>
        <dbReference type="ARBA" id="ARBA00023136"/>
    </source>
</evidence>
<keyword evidence="7 14" id="KW-0479">Metal-binding</keyword>
<evidence type="ECO:0000256" key="9">
    <source>
        <dbReference type="ARBA" id="ARBA00023002"/>
    </source>
</evidence>
<dbReference type="AlphaFoldDB" id="A0A9W9DU24"/>
<feature type="binding site" description="axial binding residue" evidence="14">
    <location>
        <position position="411"/>
    </location>
    <ligand>
        <name>heme</name>
        <dbReference type="ChEBI" id="CHEBI:30413"/>
    </ligand>
    <ligandPart>
        <name>Fe</name>
        <dbReference type="ChEBI" id="CHEBI:18248"/>
    </ligandPart>
</feature>
<dbReference type="GO" id="GO:0016020">
    <property type="term" value="C:membrane"/>
    <property type="evidence" value="ECO:0007669"/>
    <property type="project" value="UniProtKB-SubCell"/>
</dbReference>